<proteinExistence type="predicted"/>
<comment type="caution">
    <text evidence="1">The sequence shown here is derived from an EMBL/GenBank/DDBJ whole genome shotgun (WGS) entry which is preliminary data.</text>
</comment>
<evidence type="ECO:0000313" key="1">
    <source>
        <dbReference type="EMBL" id="CAI2370744.1"/>
    </source>
</evidence>
<organism evidence="1 2">
    <name type="scientific">Euplotes crassus</name>
    <dbReference type="NCBI Taxonomy" id="5936"/>
    <lineage>
        <taxon>Eukaryota</taxon>
        <taxon>Sar</taxon>
        <taxon>Alveolata</taxon>
        <taxon>Ciliophora</taxon>
        <taxon>Intramacronucleata</taxon>
        <taxon>Spirotrichea</taxon>
        <taxon>Hypotrichia</taxon>
        <taxon>Euplotida</taxon>
        <taxon>Euplotidae</taxon>
        <taxon>Moneuplotes</taxon>
    </lineage>
</organism>
<evidence type="ECO:0000313" key="2">
    <source>
        <dbReference type="Proteomes" id="UP001295684"/>
    </source>
</evidence>
<name>A0AAD1USP4_EUPCR</name>
<accession>A0AAD1USP4</accession>
<sequence length="216" mass="25242">MTNRLQSTLSLPESQISNRNKNLCRKRYRVSGSMVSKRTSQGSSFSRNHEINQNLSILGTGCLKPGCFSPKKIKGRHIRRKQLKVNFKANLNLDLDDDIHDLDEEETPNPKKIIDIKVEDSIVKSMEDPVQNIPIFRARILKKKPCRINKSIYTRKQLMKPSFILFSPMSGLDSMQVHQIRKKRKFEPFKNLKFMTVRKSFDDTLRMRRIVSKLHD</sequence>
<protein>
    <submittedName>
        <fullName evidence="1">Uncharacterized protein</fullName>
    </submittedName>
</protein>
<gene>
    <name evidence="1" type="ORF">ECRASSUSDP1_LOCUS12062</name>
</gene>
<dbReference type="AlphaFoldDB" id="A0AAD1USP4"/>
<dbReference type="Proteomes" id="UP001295684">
    <property type="component" value="Unassembled WGS sequence"/>
</dbReference>
<reference evidence="1" key="1">
    <citation type="submission" date="2023-07" db="EMBL/GenBank/DDBJ databases">
        <authorList>
            <consortium name="AG Swart"/>
            <person name="Singh M."/>
            <person name="Singh A."/>
            <person name="Seah K."/>
            <person name="Emmerich C."/>
        </authorList>
    </citation>
    <scope>NUCLEOTIDE SEQUENCE</scope>
    <source>
        <strain evidence="1">DP1</strain>
    </source>
</reference>
<keyword evidence="2" id="KW-1185">Reference proteome</keyword>
<dbReference type="EMBL" id="CAMPGE010011947">
    <property type="protein sequence ID" value="CAI2370744.1"/>
    <property type="molecule type" value="Genomic_DNA"/>
</dbReference>